<dbReference type="Proteomes" id="UP000010074">
    <property type="component" value="Chromosome"/>
</dbReference>
<dbReference type="PATRIC" id="fig|1069642.3.peg.2296"/>
<dbReference type="PROSITE" id="PS51257">
    <property type="entry name" value="PROKAR_LIPOPROTEIN"/>
    <property type="match status" value="1"/>
</dbReference>
<dbReference type="Gene3D" id="3.40.50.410">
    <property type="entry name" value="von Willebrand factor, type A domain"/>
    <property type="match status" value="1"/>
</dbReference>
<dbReference type="EMBL" id="CP002930">
    <property type="protein sequence ID" value="AFY02006.1"/>
    <property type="molecule type" value="Genomic_DNA"/>
</dbReference>
<evidence type="ECO:0000256" key="1">
    <source>
        <dbReference type="SAM" id="SignalP"/>
    </source>
</evidence>
<keyword evidence="1" id="KW-0732">Signal</keyword>
<dbReference type="KEGG" id="bbat:Bdt_2323"/>
<sequence length="340" mass="36866">MKSSIKALSLLMAFAMVTACGNESTKLVPRAKINKEEVSEKPADFAIFNPKVDILFVIDNSGSMDGAQNNLSRNAAAFADGISKVSILDYHIGVLTTDMSCSYTNKPNACGKLVGIPSFVQNTTPDLVSTLARKIMVGTDGDYNEMMFSPVISALSPPLETGINAGFYRQDAFLAVIFITDAKEQSTFSPKDFQQFLNTKKGDPNKVLAYGAINKLAEQQICRSSEDLDGKLEEFLGSVVNGDKAQTNVLSLCAPDYGVKLAEFARDIVRRTAGTVKLSRTPNEKTIVVKYGTQVIPNSVTEGWVYEPATRSILLAEGIKWDYQGPGVGLSIDFEAIDIE</sequence>
<name>K7YQ97_BDEBC</name>
<feature type="signal peptide" evidence="1">
    <location>
        <begin position="1"/>
        <end position="21"/>
    </location>
</feature>
<gene>
    <name evidence="2" type="ORF">Bdt_2323</name>
</gene>
<accession>K7YQ97</accession>
<dbReference type="HOGENOM" id="CLU_815508_0_0_7"/>
<organism evidence="2 3">
    <name type="scientific">Bdellovibrio bacteriovorus str. Tiberius</name>
    <dbReference type="NCBI Taxonomy" id="1069642"/>
    <lineage>
        <taxon>Bacteria</taxon>
        <taxon>Pseudomonadati</taxon>
        <taxon>Bdellovibrionota</taxon>
        <taxon>Bdellovibrionia</taxon>
        <taxon>Bdellovibrionales</taxon>
        <taxon>Pseudobdellovibrionaceae</taxon>
        <taxon>Bdellovibrio</taxon>
    </lineage>
</organism>
<dbReference type="AlphaFoldDB" id="K7YQ97"/>
<evidence type="ECO:0000313" key="3">
    <source>
        <dbReference type="Proteomes" id="UP000010074"/>
    </source>
</evidence>
<protein>
    <recommendedName>
        <fullName evidence="4">VWFA domain-containing protein</fullName>
    </recommendedName>
</protein>
<dbReference type="SUPFAM" id="SSF53300">
    <property type="entry name" value="vWA-like"/>
    <property type="match status" value="1"/>
</dbReference>
<proteinExistence type="predicted"/>
<dbReference type="RefSeq" id="WP_015091444.1">
    <property type="nucleotide sequence ID" value="NC_019567.1"/>
</dbReference>
<dbReference type="STRING" id="1069642.Bdt_2323"/>
<feature type="chain" id="PRO_5003915277" description="VWFA domain-containing protein" evidence="1">
    <location>
        <begin position="22"/>
        <end position="340"/>
    </location>
</feature>
<dbReference type="OrthoDB" id="177272at2"/>
<evidence type="ECO:0000313" key="2">
    <source>
        <dbReference type="EMBL" id="AFY02006.1"/>
    </source>
</evidence>
<evidence type="ECO:0008006" key="4">
    <source>
        <dbReference type="Google" id="ProtNLM"/>
    </source>
</evidence>
<reference evidence="2 3" key="1">
    <citation type="journal article" date="2012" name="BMC Genomics">
        <title>Genome analysis of a simultaneously predatory and prey-independent, novel Bdellovibrio bacteriovorus from the River Tiber, supports in silico predictions of both ancient and recent lateral gene transfer from diverse bacteria.</title>
        <authorList>
            <person name="Hobley L."/>
            <person name="Lerner T.R."/>
            <person name="Williams L.E."/>
            <person name="Lambert C."/>
            <person name="Till R."/>
            <person name="Milner D.S."/>
            <person name="Basford S.M."/>
            <person name="Capeness M.J."/>
            <person name="Fenton A.K."/>
            <person name="Atterbury R.J."/>
            <person name="Harris M.A."/>
            <person name="Sockett R.E."/>
        </authorList>
    </citation>
    <scope>NUCLEOTIDE SEQUENCE [LARGE SCALE GENOMIC DNA]</scope>
    <source>
        <strain evidence="2 3">Tiberius</strain>
    </source>
</reference>
<dbReference type="InterPro" id="IPR036465">
    <property type="entry name" value="vWFA_dom_sf"/>
</dbReference>